<name>A0ABV9CUS7_9ACTN</name>
<organism evidence="2 3">
    <name type="scientific">Sphaerisporangium dianthi</name>
    <dbReference type="NCBI Taxonomy" id="1436120"/>
    <lineage>
        <taxon>Bacteria</taxon>
        <taxon>Bacillati</taxon>
        <taxon>Actinomycetota</taxon>
        <taxon>Actinomycetes</taxon>
        <taxon>Streptosporangiales</taxon>
        <taxon>Streptosporangiaceae</taxon>
        <taxon>Sphaerisporangium</taxon>
    </lineage>
</organism>
<comment type="caution">
    <text evidence="2">The sequence shown here is derived from an EMBL/GenBank/DDBJ whole genome shotgun (WGS) entry which is preliminary data.</text>
</comment>
<dbReference type="EMBL" id="JBHSFP010000071">
    <property type="protein sequence ID" value="MFC4537026.1"/>
    <property type="molecule type" value="Genomic_DNA"/>
</dbReference>
<feature type="region of interest" description="Disordered" evidence="1">
    <location>
        <begin position="512"/>
        <end position="535"/>
    </location>
</feature>
<feature type="compositionally biased region" description="Low complexity" evidence="1">
    <location>
        <begin position="427"/>
        <end position="455"/>
    </location>
</feature>
<evidence type="ECO:0000313" key="3">
    <source>
        <dbReference type="Proteomes" id="UP001596004"/>
    </source>
</evidence>
<keyword evidence="3" id="KW-1185">Reference proteome</keyword>
<gene>
    <name evidence="2" type="ORF">ACFO60_40165</name>
</gene>
<accession>A0ABV9CUS7</accession>
<proteinExistence type="predicted"/>
<feature type="compositionally biased region" description="Basic residues" evidence="1">
    <location>
        <begin position="519"/>
        <end position="535"/>
    </location>
</feature>
<feature type="non-terminal residue" evidence="2">
    <location>
        <position position="1"/>
    </location>
</feature>
<reference evidence="3" key="1">
    <citation type="journal article" date="2019" name="Int. J. Syst. Evol. Microbiol.">
        <title>The Global Catalogue of Microorganisms (GCM) 10K type strain sequencing project: providing services to taxonomists for standard genome sequencing and annotation.</title>
        <authorList>
            <consortium name="The Broad Institute Genomics Platform"/>
            <consortium name="The Broad Institute Genome Sequencing Center for Infectious Disease"/>
            <person name="Wu L."/>
            <person name="Ma J."/>
        </authorList>
    </citation>
    <scope>NUCLEOTIDE SEQUENCE [LARGE SCALE GENOMIC DNA]</scope>
    <source>
        <strain evidence="3">CGMCC 4.7132</strain>
    </source>
</reference>
<dbReference type="Proteomes" id="UP001596004">
    <property type="component" value="Unassembled WGS sequence"/>
</dbReference>
<feature type="compositionally biased region" description="Polar residues" evidence="1">
    <location>
        <begin position="414"/>
        <end position="424"/>
    </location>
</feature>
<sequence length="561" mass="60591">LAAKVRGPRDTGAPLALAMLRHTGAEPPPNDALVVAWVAAAVGSGPVSDDPLLPVLLPRVFEAEGAGRALRNERLDPISPWLRTIRDLAATGRLAREPLLDGCVRRFLRGGAAQDLRFFVRLHELLEPSTAEVEARRRDYLAVLPTAPGPVAELALRHLRRLDDHDPADVAEALGGLLFRPEAALVRAGMTWFDQTVRRAPERADDLAPALATAFHHESYDVQGRAAQLALKHAGRFGPLGAERVREAIPALPSALGERIIAVYGGEAASEDTPAFVPPPLPEPPSAEPFPATPATPAEMGALGQTQWQWHDCERWLAGFVHLAAQDREGLRAALDAAYESAYLRSFDMRSWTSTHAWHAAMVRELITPGAGAGVLAERPSSFGRVRTPSGRRFSGRCSIALFWTSDWCTRPRATTTRSVTTGPQVPGRTPASTAARRAPPATGATTVDPATTPRAAHRRPAGAARWDRVRRTLRRGATSIRWRLSSAGGALPPAPPPPICGAAAMTSPPGCCSPSRGTARRSGRMSPRRRRLRSTGCRLRKRCRHRTCSSCAGTRRCTRR</sequence>
<feature type="region of interest" description="Disordered" evidence="1">
    <location>
        <begin position="414"/>
        <end position="468"/>
    </location>
</feature>
<protein>
    <submittedName>
        <fullName evidence="2">DUF6493 family protein</fullName>
    </submittedName>
</protein>
<evidence type="ECO:0000256" key="1">
    <source>
        <dbReference type="SAM" id="MobiDB-lite"/>
    </source>
</evidence>
<dbReference type="RefSeq" id="WP_380852586.1">
    <property type="nucleotide sequence ID" value="NZ_JBHSFP010000071.1"/>
</dbReference>
<evidence type="ECO:0000313" key="2">
    <source>
        <dbReference type="EMBL" id="MFC4537026.1"/>
    </source>
</evidence>